<gene>
    <name evidence="1" type="ORF">BTO14_16840</name>
</gene>
<proteinExistence type="predicted"/>
<comment type="caution">
    <text evidence="1">The sequence shown here is derived from an EMBL/GenBank/DDBJ whole genome shotgun (WGS) entry which is preliminary data.</text>
</comment>
<accession>A0A2P6C9P7</accession>
<evidence type="ECO:0000313" key="1">
    <source>
        <dbReference type="EMBL" id="PQJ69658.1"/>
    </source>
</evidence>
<keyword evidence="2" id="KW-1185">Reference proteome</keyword>
<organism evidence="1 2">
    <name type="scientific">Polaribacter butkevichii</name>
    <dbReference type="NCBI Taxonomy" id="218490"/>
    <lineage>
        <taxon>Bacteria</taxon>
        <taxon>Pseudomonadati</taxon>
        <taxon>Bacteroidota</taxon>
        <taxon>Flavobacteriia</taxon>
        <taxon>Flavobacteriales</taxon>
        <taxon>Flavobacteriaceae</taxon>
    </lineage>
</organism>
<evidence type="ECO:0000313" key="2">
    <source>
        <dbReference type="Proteomes" id="UP000247345"/>
    </source>
</evidence>
<dbReference type="AlphaFoldDB" id="A0A2P6C9P7"/>
<dbReference type="EMBL" id="MSCK01000002">
    <property type="protein sequence ID" value="PQJ69658.1"/>
    <property type="molecule type" value="Genomic_DNA"/>
</dbReference>
<reference evidence="1 2" key="1">
    <citation type="submission" date="2016-12" db="EMBL/GenBank/DDBJ databases">
        <title>Trade-off between light-utilization and light-protection in marine flavobacteria.</title>
        <authorList>
            <person name="Kumagai Y."/>
            <person name="Yoshizawa S."/>
            <person name="Kogure K."/>
            <person name="Iwasaki W."/>
        </authorList>
    </citation>
    <scope>NUCLEOTIDE SEQUENCE [LARGE SCALE GENOMIC DNA]</scope>
    <source>
        <strain evidence="1 2">KCTC 12100</strain>
    </source>
</reference>
<name>A0A2P6C9P7_9FLAO</name>
<sequence>MERLKEEINSYYSQIPKSEALRMALDNCRELLRQSVEITKNNKKEKKEEELLTSSHRVVCYKEINEGLIALIENHSSEKIKKAKKSIDLLLFIIQNETEDVFINSENKIREELINEKYIPNLIIEWTLKNC</sequence>
<dbReference type="RefSeq" id="WP_105050568.1">
    <property type="nucleotide sequence ID" value="NZ_CP150661.1"/>
</dbReference>
<protein>
    <submittedName>
        <fullName evidence="1">Uncharacterized protein</fullName>
    </submittedName>
</protein>
<dbReference type="Proteomes" id="UP000247345">
    <property type="component" value="Unassembled WGS sequence"/>
</dbReference>